<feature type="transmembrane region" description="Helical" evidence="1">
    <location>
        <begin position="101"/>
        <end position="122"/>
    </location>
</feature>
<dbReference type="RefSeq" id="WP_107186149.1">
    <property type="nucleotide sequence ID" value="NZ_CP131574.1"/>
</dbReference>
<keyword evidence="1" id="KW-0812">Transmembrane</keyword>
<keyword evidence="1" id="KW-0472">Membrane</keyword>
<feature type="transmembrane region" description="Helical" evidence="1">
    <location>
        <begin position="9"/>
        <end position="30"/>
    </location>
</feature>
<evidence type="ECO:0000313" key="2">
    <source>
        <dbReference type="EMBL" id="PSV07119.1"/>
    </source>
</evidence>
<feature type="transmembrane region" description="Helical" evidence="1">
    <location>
        <begin position="42"/>
        <end position="60"/>
    </location>
</feature>
<accession>A0A2T3KQ18</accession>
<dbReference type="Proteomes" id="UP000240530">
    <property type="component" value="Unassembled WGS sequence"/>
</dbReference>
<evidence type="ECO:0000256" key="1">
    <source>
        <dbReference type="SAM" id="Phobius"/>
    </source>
</evidence>
<evidence type="ECO:0008006" key="4">
    <source>
        <dbReference type="Google" id="ProtNLM"/>
    </source>
</evidence>
<sequence>MPKLTLSRLLLIIGSIFFLGSMGLTLSHIGNPHYQTHSWYHFFREASSNLILLVMVYLVYFGSAAWRTSTSWKILCVIFAAFFLPYWISAPFNDALSTPHFRAALTHILQAGLMYCSLFIAYSEFK</sequence>
<comment type="caution">
    <text evidence="2">The sequence shown here is derived from an EMBL/GenBank/DDBJ whole genome shotgun (WGS) entry which is preliminary data.</text>
</comment>
<name>A0A2T3KQ18_PHOLD</name>
<dbReference type="EMBL" id="PYNS01000034">
    <property type="protein sequence ID" value="PSV07119.1"/>
    <property type="molecule type" value="Genomic_DNA"/>
</dbReference>
<evidence type="ECO:0000313" key="3">
    <source>
        <dbReference type="Proteomes" id="UP000240530"/>
    </source>
</evidence>
<feature type="transmembrane region" description="Helical" evidence="1">
    <location>
        <begin position="72"/>
        <end position="89"/>
    </location>
</feature>
<dbReference type="AlphaFoldDB" id="A0A2T3KQ18"/>
<keyword evidence="1" id="KW-1133">Transmembrane helix</keyword>
<reference evidence="2 3" key="1">
    <citation type="submission" date="2018-03" db="EMBL/GenBank/DDBJ databases">
        <title>Whole genome sequencing of Histamine producing bacteria.</title>
        <authorList>
            <person name="Butler K."/>
        </authorList>
    </citation>
    <scope>NUCLEOTIDE SEQUENCE [LARGE SCALE GENOMIC DNA]</scope>
    <source>
        <strain evidence="2 3">Res.4.1</strain>
    </source>
</reference>
<gene>
    <name evidence="2" type="ORF">C0W93_19945</name>
</gene>
<protein>
    <recommendedName>
        <fullName evidence="4">DUF4149 domain-containing protein</fullName>
    </recommendedName>
</protein>
<organism evidence="2 3">
    <name type="scientific">Photobacterium leiognathi subsp. mandapamensis</name>
    <name type="common">Photobacterium mandapamensis</name>
    <dbReference type="NCBI Taxonomy" id="48408"/>
    <lineage>
        <taxon>Bacteria</taxon>
        <taxon>Pseudomonadati</taxon>
        <taxon>Pseudomonadota</taxon>
        <taxon>Gammaproteobacteria</taxon>
        <taxon>Vibrionales</taxon>
        <taxon>Vibrionaceae</taxon>
        <taxon>Photobacterium</taxon>
    </lineage>
</organism>
<proteinExistence type="predicted"/>